<name>A0A480AW84_9BURK</name>
<dbReference type="Proteomes" id="UP000301751">
    <property type="component" value="Unassembled WGS sequence"/>
</dbReference>
<feature type="transmembrane region" description="Helical" evidence="2">
    <location>
        <begin position="572"/>
        <end position="594"/>
    </location>
</feature>
<keyword evidence="4" id="KW-1185">Reference proteome</keyword>
<feature type="transmembrane region" description="Helical" evidence="2">
    <location>
        <begin position="379"/>
        <end position="401"/>
    </location>
</feature>
<keyword evidence="2" id="KW-0812">Transmembrane</keyword>
<feature type="transmembrane region" description="Helical" evidence="2">
    <location>
        <begin position="624"/>
        <end position="648"/>
    </location>
</feature>
<dbReference type="EMBL" id="BJCL01000009">
    <property type="protein sequence ID" value="GCL64367.1"/>
    <property type="molecule type" value="Genomic_DNA"/>
</dbReference>
<evidence type="ECO:0000313" key="4">
    <source>
        <dbReference type="Proteomes" id="UP000301751"/>
    </source>
</evidence>
<dbReference type="InterPro" id="IPR011385">
    <property type="entry name" value="Site-sp_rcmbase"/>
</dbReference>
<keyword evidence="2" id="KW-1133">Transmembrane helix</keyword>
<feature type="transmembrane region" description="Helical" evidence="2">
    <location>
        <begin position="351"/>
        <end position="373"/>
    </location>
</feature>
<organism evidence="3 4">
    <name type="scientific">Pseudaquabacterium pictum</name>
    <dbReference type="NCBI Taxonomy" id="2315236"/>
    <lineage>
        <taxon>Bacteria</taxon>
        <taxon>Pseudomonadati</taxon>
        <taxon>Pseudomonadota</taxon>
        <taxon>Betaproteobacteria</taxon>
        <taxon>Burkholderiales</taxon>
        <taxon>Sphaerotilaceae</taxon>
        <taxon>Pseudaquabacterium</taxon>
    </lineage>
</organism>
<gene>
    <name evidence="3" type="ORF">AQPW35_34480</name>
</gene>
<dbReference type="RefSeq" id="WP_137734100.1">
    <property type="nucleotide sequence ID" value="NZ_BJCL01000009.1"/>
</dbReference>
<dbReference type="OrthoDB" id="5688397at2"/>
<keyword evidence="1" id="KW-0175">Coiled coil</keyword>
<reference evidence="4" key="1">
    <citation type="submission" date="2019-03" db="EMBL/GenBank/DDBJ databases">
        <title>Aquabacterium pictum sp.nov., the first bacteriochlorophyll a-containing freshwater bacterium in the genus Aquabacterium of the class Betaproteobacteria.</title>
        <authorList>
            <person name="Hirose S."/>
            <person name="Tank M."/>
            <person name="Hara E."/>
            <person name="Tamaki H."/>
            <person name="Takaichi S."/>
            <person name="Haruta S."/>
            <person name="Hanada S."/>
        </authorList>
    </citation>
    <scope>NUCLEOTIDE SEQUENCE [LARGE SCALE GENOMIC DNA]</scope>
    <source>
        <strain evidence="4">W35</strain>
    </source>
</reference>
<protein>
    <recommendedName>
        <fullName evidence="5">Recombinase</fullName>
    </recommendedName>
</protein>
<evidence type="ECO:0000313" key="3">
    <source>
        <dbReference type="EMBL" id="GCL64367.1"/>
    </source>
</evidence>
<comment type="caution">
    <text evidence="3">The sequence shown here is derived from an EMBL/GenBank/DDBJ whole genome shotgun (WGS) entry which is preliminary data.</text>
</comment>
<sequence>MKTTTWDLTALLNAADPKASRPERHLWLVRLLEWLRHGQTGGEADSGKTPKPVLRLKHLLNMLERNPEPRARIQALLGRFWRETDLAALLADFGFTARRDLGGEIGERLALRFLPGTPDTDDGAALFQLLFRDDADAAWLAAIDATTLARLATLLSAARGGDSQTAAAGSVDDWRAPLLQASTWLISAIRAAAFAPALRRRMGPDLLADRPFEQLVRVSEALVDALVAGDQPATARHATYLRALLQRCRAAAASVTDHLEAHGVSVNIVFEIEQLTARCDRLEALLDLLLSDQPQRELQQLLVDLVQLARQRRSLRALLGRQYSLMARKVAERHAETGEHYITRNRSEYRAMLRAALGGGAIIGGTTFAKFAIMALGLAPFWAGFGAGMNYAISFLIVHLLHWTVATKQPAMTAPAMAEKLGALHLAASGADGEAGDQAGREAQAISGFVDEVTHLVRSQIAGIAGNILAVIPVVLLVQWAAWWLVGAPLVSEKDAHYVLHSLTLLGPTALFAAFTGVLLFASSLIAGWVENWFVYHRLDSALAHHPGIVARLGASRAQRWSLWWRSNISGLAANVSLGLLLGLVPALLAFVGIPLDVRHVTLGTGQLAAAASTLGWQTLATPAFWWCVGGLVATGTLNLGVSFWLALKVALRSRGITLADRRRLYGAIWQRLKQSPRSFLLPDRTA</sequence>
<proteinExistence type="predicted"/>
<dbReference type="PIRSF" id="PIRSF015380">
    <property type="entry name" value="Site-sp_rcmb"/>
    <property type="match status" value="1"/>
</dbReference>
<feature type="transmembrane region" description="Helical" evidence="2">
    <location>
        <begin position="505"/>
        <end position="530"/>
    </location>
</feature>
<feature type="coiled-coil region" evidence="1">
    <location>
        <begin position="272"/>
        <end position="318"/>
    </location>
</feature>
<feature type="transmembrane region" description="Helical" evidence="2">
    <location>
        <begin position="464"/>
        <end position="485"/>
    </location>
</feature>
<evidence type="ECO:0000256" key="1">
    <source>
        <dbReference type="SAM" id="Coils"/>
    </source>
</evidence>
<evidence type="ECO:0000256" key="2">
    <source>
        <dbReference type="SAM" id="Phobius"/>
    </source>
</evidence>
<dbReference type="AlphaFoldDB" id="A0A480AW84"/>
<dbReference type="Pfam" id="PF10136">
    <property type="entry name" value="SpecificRecomb"/>
    <property type="match status" value="1"/>
</dbReference>
<keyword evidence="2" id="KW-0472">Membrane</keyword>
<accession>A0A480AW84</accession>
<evidence type="ECO:0008006" key="5">
    <source>
        <dbReference type="Google" id="ProtNLM"/>
    </source>
</evidence>